<organism evidence="2 3">
    <name type="scientific">Pararhodospirillum photometricum DSM 122</name>
    <dbReference type="NCBI Taxonomy" id="1150469"/>
    <lineage>
        <taxon>Bacteria</taxon>
        <taxon>Pseudomonadati</taxon>
        <taxon>Pseudomonadota</taxon>
        <taxon>Alphaproteobacteria</taxon>
        <taxon>Rhodospirillales</taxon>
        <taxon>Rhodospirillaceae</taxon>
        <taxon>Pararhodospirillum</taxon>
    </lineage>
</organism>
<dbReference type="EC" id="1.17.4.1" evidence="2"/>
<dbReference type="InterPro" id="IPR002109">
    <property type="entry name" value="Glutaredoxin"/>
</dbReference>
<dbReference type="AlphaFoldDB" id="H6SQA9"/>
<evidence type="ECO:0000313" key="3">
    <source>
        <dbReference type="Proteomes" id="UP000033220"/>
    </source>
</evidence>
<dbReference type="SUPFAM" id="SSF52833">
    <property type="entry name" value="Thioredoxin-like"/>
    <property type="match status" value="1"/>
</dbReference>
<keyword evidence="2" id="KW-0560">Oxidoreductase</keyword>
<dbReference type="PROSITE" id="PS51354">
    <property type="entry name" value="GLUTAREDOXIN_2"/>
    <property type="match status" value="1"/>
</dbReference>
<dbReference type="EMBL" id="HE663493">
    <property type="protein sequence ID" value="CCG09628.1"/>
    <property type="molecule type" value="Genomic_DNA"/>
</dbReference>
<sequence>MVRSGAGVKTERGECGPSWQERPGGWGVLKGDVVETGMKVEIYTREGCVLCRRVKAWFAGHQIPFHEHDVTRGEDFSRMQERLPEARSIPQIVIGEHGIGGFETLMLYETPILERLREFYPLEG</sequence>
<dbReference type="STRING" id="1150469.RSPPHO_03002"/>
<evidence type="ECO:0000259" key="1">
    <source>
        <dbReference type="Pfam" id="PF00462"/>
    </source>
</evidence>
<proteinExistence type="predicted"/>
<name>H6SQA9_PARPM</name>
<dbReference type="Pfam" id="PF00462">
    <property type="entry name" value="Glutaredoxin"/>
    <property type="match status" value="1"/>
</dbReference>
<reference evidence="2 3" key="1">
    <citation type="submission" date="2012-02" db="EMBL/GenBank/DDBJ databases">
        <title>Shotgun genome sequence of Phaeospirillum photometricum DSM 122.</title>
        <authorList>
            <person name="Duquesne K."/>
            <person name="Sturgis J."/>
        </authorList>
    </citation>
    <scope>NUCLEOTIDE SEQUENCE [LARGE SCALE GENOMIC DNA]</scope>
    <source>
        <strain evidence="3">DSM122</strain>
    </source>
</reference>
<dbReference type="eggNOG" id="ENOG502ZGAG">
    <property type="taxonomic scope" value="Bacteria"/>
</dbReference>
<evidence type="ECO:0000313" key="2">
    <source>
        <dbReference type="EMBL" id="CCG09628.1"/>
    </source>
</evidence>
<dbReference type="KEGG" id="rpm:RSPPHO_03002"/>
<accession>H6SQA9</accession>
<dbReference type="InterPro" id="IPR036249">
    <property type="entry name" value="Thioredoxin-like_sf"/>
</dbReference>
<keyword evidence="3" id="KW-1185">Reference proteome</keyword>
<feature type="domain" description="Glutaredoxin" evidence="1">
    <location>
        <begin position="40"/>
        <end position="97"/>
    </location>
</feature>
<dbReference type="PATRIC" id="fig|1150469.3.peg.3384"/>
<dbReference type="Proteomes" id="UP000033220">
    <property type="component" value="Chromosome DSM 122"/>
</dbReference>
<protein>
    <submittedName>
        <fullName evidence="2">Biofunctional glutaredoxin 3 protein/Ribonucleoside-diphosphate reductase beta subunit</fullName>
        <ecNumber evidence="2">1.17.4.1</ecNumber>
    </submittedName>
</protein>
<dbReference type="Gene3D" id="3.40.30.10">
    <property type="entry name" value="Glutaredoxin"/>
    <property type="match status" value="1"/>
</dbReference>
<dbReference type="GO" id="GO:0004748">
    <property type="term" value="F:ribonucleoside-diphosphate reductase activity, thioredoxin disulfide as acceptor"/>
    <property type="evidence" value="ECO:0007669"/>
    <property type="project" value="UniProtKB-EC"/>
</dbReference>
<gene>
    <name evidence="2" type="ORF">RSPPHO_03002</name>
</gene>
<dbReference type="HOGENOM" id="CLU_2002132_0_0_5"/>